<evidence type="ECO:0000313" key="1">
    <source>
        <dbReference type="EMBL" id="KAB0344427.1"/>
    </source>
</evidence>
<evidence type="ECO:0000313" key="2">
    <source>
        <dbReference type="Proteomes" id="UP000326458"/>
    </source>
</evidence>
<accession>A0A5N3V5H7</accession>
<comment type="caution">
    <text evidence="1">The sequence shown here is derived from an EMBL/GenBank/DDBJ whole genome shotgun (WGS) entry which is preliminary data.</text>
</comment>
<dbReference type="AlphaFoldDB" id="A0A5N3V5H7"/>
<sequence>MSLHLLYYCSEPTLDVKIAFCQVLYSLVFPFCHSILHVSH</sequence>
<organism evidence="1 2">
    <name type="scientific">Muntiacus muntjak</name>
    <name type="common">Barking deer</name>
    <name type="synonym">Indian muntjac</name>
    <dbReference type="NCBI Taxonomy" id="9888"/>
    <lineage>
        <taxon>Eukaryota</taxon>
        <taxon>Metazoa</taxon>
        <taxon>Chordata</taxon>
        <taxon>Craniata</taxon>
        <taxon>Vertebrata</taxon>
        <taxon>Euteleostomi</taxon>
        <taxon>Mammalia</taxon>
        <taxon>Eutheria</taxon>
        <taxon>Laurasiatheria</taxon>
        <taxon>Artiodactyla</taxon>
        <taxon>Ruminantia</taxon>
        <taxon>Pecora</taxon>
        <taxon>Cervidae</taxon>
        <taxon>Muntiacinae</taxon>
        <taxon>Muntiacus</taxon>
    </lineage>
</organism>
<protein>
    <submittedName>
        <fullName evidence="1">Uncharacterized protein</fullName>
    </submittedName>
</protein>
<reference evidence="1 2" key="1">
    <citation type="submission" date="2019-06" db="EMBL/GenBank/DDBJ databases">
        <title>Discovery of a novel chromosome fission-fusion reversal in muntjac.</title>
        <authorList>
            <person name="Mudd A.B."/>
            <person name="Bredeson J.V."/>
            <person name="Baum R."/>
            <person name="Hockemeyer D."/>
            <person name="Rokhsar D.S."/>
        </authorList>
    </citation>
    <scope>NUCLEOTIDE SEQUENCE [LARGE SCALE GENOMIC DNA]</scope>
    <source>
        <strain evidence="1">UTSW_UCB_Mm</strain>
        <tissue evidence="1">Fibroblast cell line</tissue>
    </source>
</reference>
<gene>
    <name evidence="1" type="ORF">FD754_021353</name>
</gene>
<proteinExistence type="predicted"/>
<name>A0A5N3V5H7_MUNMU</name>
<keyword evidence="2" id="KW-1185">Reference proteome</keyword>
<dbReference type="Proteomes" id="UP000326458">
    <property type="component" value="Unassembled WGS sequence"/>
</dbReference>
<dbReference type="EMBL" id="VCEA01000003">
    <property type="protein sequence ID" value="KAB0344427.1"/>
    <property type="molecule type" value="Genomic_DNA"/>
</dbReference>